<evidence type="ECO:0000313" key="3">
    <source>
        <dbReference type="Proteomes" id="UP001501746"/>
    </source>
</evidence>
<protein>
    <recommendedName>
        <fullName evidence="4">Pentapeptide repeat-containing protein</fullName>
    </recommendedName>
</protein>
<evidence type="ECO:0000313" key="2">
    <source>
        <dbReference type="EMBL" id="GAA1837016.1"/>
    </source>
</evidence>
<evidence type="ECO:0008006" key="4">
    <source>
        <dbReference type="Google" id="ProtNLM"/>
    </source>
</evidence>
<reference evidence="3" key="1">
    <citation type="journal article" date="2019" name="Int. J. Syst. Evol. Microbiol.">
        <title>The Global Catalogue of Microorganisms (GCM) 10K type strain sequencing project: providing services to taxonomists for standard genome sequencing and annotation.</title>
        <authorList>
            <consortium name="The Broad Institute Genomics Platform"/>
            <consortium name="The Broad Institute Genome Sequencing Center for Infectious Disease"/>
            <person name="Wu L."/>
            <person name="Ma J."/>
        </authorList>
    </citation>
    <scope>NUCLEOTIDE SEQUENCE [LARGE SCALE GENOMIC DNA]</scope>
    <source>
        <strain evidence="3">JCM 14323</strain>
    </source>
</reference>
<sequence length="202" mass="21230">MMSEKPENRMPPSQPDEAWAGLRGGRPPPPPRPEGARVLAAVTVDALDAAVDALVAVEVDEAFAVADPVFAEVAFVDAAFEDAVFAEVAFAEAAFAGVPFDEVPFDEVPFDEVAFDEVAFAADGRLAVLGSAGRRARGASLVIAPPLLCLDLLGPDENWRGRPLGHPRQLEPAQADQAVNRGNAERPAYTAASPSSSSILRS</sequence>
<evidence type="ECO:0000256" key="1">
    <source>
        <dbReference type="SAM" id="MobiDB-lite"/>
    </source>
</evidence>
<dbReference type="Proteomes" id="UP001501746">
    <property type="component" value="Unassembled WGS sequence"/>
</dbReference>
<feature type="compositionally biased region" description="Low complexity" evidence="1">
    <location>
        <begin position="193"/>
        <end position="202"/>
    </location>
</feature>
<organism evidence="2 3">
    <name type="scientific">Agromyces salentinus</name>
    <dbReference type="NCBI Taxonomy" id="269421"/>
    <lineage>
        <taxon>Bacteria</taxon>
        <taxon>Bacillati</taxon>
        <taxon>Actinomycetota</taxon>
        <taxon>Actinomycetes</taxon>
        <taxon>Micrococcales</taxon>
        <taxon>Microbacteriaceae</taxon>
        <taxon>Agromyces</taxon>
    </lineage>
</organism>
<dbReference type="EMBL" id="BAAANK010000006">
    <property type="protein sequence ID" value="GAA1837016.1"/>
    <property type="molecule type" value="Genomic_DNA"/>
</dbReference>
<dbReference type="RefSeq" id="WP_157428254.1">
    <property type="nucleotide sequence ID" value="NZ_BAAANK010000006.1"/>
</dbReference>
<comment type="caution">
    <text evidence="2">The sequence shown here is derived from an EMBL/GenBank/DDBJ whole genome shotgun (WGS) entry which is preliminary data.</text>
</comment>
<feature type="region of interest" description="Disordered" evidence="1">
    <location>
        <begin position="1"/>
        <end position="34"/>
    </location>
</feature>
<name>A0ABP4Z5X8_9MICO</name>
<feature type="region of interest" description="Disordered" evidence="1">
    <location>
        <begin position="163"/>
        <end position="202"/>
    </location>
</feature>
<accession>A0ABP4Z5X8</accession>
<proteinExistence type="predicted"/>
<gene>
    <name evidence="2" type="ORF">GCM10009750_22540</name>
</gene>
<keyword evidence="3" id="KW-1185">Reference proteome</keyword>